<dbReference type="Gene3D" id="3.40.50.1820">
    <property type="entry name" value="alpha/beta hydrolase"/>
    <property type="match status" value="1"/>
</dbReference>
<keyword evidence="4" id="KW-0732">Signal</keyword>
<feature type="chain" id="PRO_5032877444" evidence="4">
    <location>
        <begin position="18"/>
        <end position="425"/>
    </location>
</feature>
<gene>
    <name evidence="6" type="primary">pip</name>
    <name evidence="6" type="ORF">SNAT2548_LOCUS12635</name>
</gene>
<dbReference type="AlphaFoldDB" id="A0A812LWZ3"/>
<dbReference type="GO" id="GO:0006508">
    <property type="term" value="P:proteolysis"/>
    <property type="evidence" value="ECO:0007669"/>
    <property type="project" value="InterPro"/>
</dbReference>
<feature type="signal peptide" evidence="4">
    <location>
        <begin position="1"/>
        <end position="17"/>
    </location>
</feature>
<accession>A0A812LWZ3</accession>
<dbReference type="Pfam" id="PF00561">
    <property type="entry name" value="Abhydrolase_1"/>
    <property type="match status" value="1"/>
</dbReference>
<dbReference type="OrthoDB" id="190201at2759"/>
<dbReference type="PRINTS" id="PR00793">
    <property type="entry name" value="PROAMNOPTASE"/>
</dbReference>
<dbReference type="PANTHER" id="PTHR43798:SF33">
    <property type="entry name" value="HYDROLASE, PUTATIVE (AFU_ORTHOLOGUE AFUA_2G14860)-RELATED"/>
    <property type="match status" value="1"/>
</dbReference>
<evidence type="ECO:0000256" key="2">
    <source>
        <dbReference type="ARBA" id="ARBA00022801"/>
    </source>
</evidence>
<dbReference type="EMBL" id="CAJNDS010001225">
    <property type="protein sequence ID" value="CAE7252665.1"/>
    <property type="molecule type" value="Genomic_DNA"/>
</dbReference>
<keyword evidence="7" id="KW-1185">Reference proteome</keyword>
<organism evidence="6 7">
    <name type="scientific">Symbiodinium natans</name>
    <dbReference type="NCBI Taxonomy" id="878477"/>
    <lineage>
        <taxon>Eukaryota</taxon>
        <taxon>Sar</taxon>
        <taxon>Alveolata</taxon>
        <taxon>Dinophyceae</taxon>
        <taxon>Suessiales</taxon>
        <taxon>Symbiodiniaceae</taxon>
        <taxon>Symbiodinium</taxon>
    </lineage>
</organism>
<feature type="domain" description="AB hydrolase-1" evidence="5">
    <location>
        <begin position="76"/>
        <end position="200"/>
    </location>
</feature>
<evidence type="ECO:0000313" key="7">
    <source>
        <dbReference type="Proteomes" id="UP000604046"/>
    </source>
</evidence>
<keyword evidence="3" id="KW-0812">Transmembrane</keyword>
<evidence type="ECO:0000256" key="4">
    <source>
        <dbReference type="SAM" id="SignalP"/>
    </source>
</evidence>
<keyword evidence="3" id="KW-1133">Transmembrane helix</keyword>
<dbReference type="GO" id="GO:0016020">
    <property type="term" value="C:membrane"/>
    <property type="evidence" value="ECO:0007669"/>
    <property type="project" value="TreeGrafter"/>
</dbReference>
<comment type="caution">
    <text evidence="6">The sequence shown here is derived from an EMBL/GenBank/DDBJ whole genome shotgun (WGS) entry which is preliminary data.</text>
</comment>
<dbReference type="InterPro" id="IPR029058">
    <property type="entry name" value="AB_hydrolase_fold"/>
</dbReference>
<evidence type="ECO:0000256" key="3">
    <source>
        <dbReference type="SAM" id="Phobius"/>
    </source>
</evidence>
<keyword evidence="2" id="KW-0378">Hydrolase</keyword>
<feature type="transmembrane region" description="Helical" evidence="3">
    <location>
        <begin position="388"/>
        <end position="411"/>
    </location>
</feature>
<dbReference type="NCBIfam" id="TIGR01250">
    <property type="entry name" value="pro_imino_pep_2"/>
    <property type="match status" value="1"/>
</dbReference>
<dbReference type="InterPro" id="IPR002410">
    <property type="entry name" value="Peptidase_S33"/>
</dbReference>
<dbReference type="Proteomes" id="UP000604046">
    <property type="component" value="Unassembled WGS sequence"/>
</dbReference>
<sequence>MAMLALVFGLLAGAASTEVEIDPERAELSCDALLRYAFPDLCDLEVVPGTIQVRGLRLAYWRYSRRGEKPVPQKLPLLMVHGGPGFGHNYMLPLKQQACRGREVIFYDQMGAGASAQPDLHKAPWLLTVDYYVEELRTLVTALGWKQFHLVGSSWGTILSQAYAFTQDPRLRGVVLSGPLSDGDLYWHSQWDETDGNLGSLPFFVQATLWKLQTKKGLSSKLYAAEDEILTSFFTTRTTPVPDCFNAAKPTSNTSMEIYVGMQGASEFVFSGVLGGFNYTPRLPQIANPVLLTFGRYDTMRPPVVDALYRNLPRVWKAMMPRSGHCSMIDDPRLMNDVVGEFFEREEAGSLAHFRPEGEVRASANAKPVGPRPLFADAGMANLEGATALATALVAVAGPSFLAGFICHWGFCTRRRDVQSFPPLL</sequence>
<evidence type="ECO:0000313" key="6">
    <source>
        <dbReference type="EMBL" id="CAE7252665.1"/>
    </source>
</evidence>
<dbReference type="InterPro" id="IPR005945">
    <property type="entry name" value="Pro_imino_pep"/>
</dbReference>
<evidence type="ECO:0000259" key="5">
    <source>
        <dbReference type="Pfam" id="PF00561"/>
    </source>
</evidence>
<evidence type="ECO:0000256" key="1">
    <source>
        <dbReference type="ARBA" id="ARBA00010088"/>
    </source>
</evidence>
<keyword evidence="3" id="KW-0472">Membrane</keyword>
<dbReference type="PANTHER" id="PTHR43798">
    <property type="entry name" value="MONOACYLGLYCEROL LIPASE"/>
    <property type="match status" value="1"/>
</dbReference>
<protein>
    <submittedName>
        <fullName evidence="6">Pip protein</fullName>
    </submittedName>
</protein>
<dbReference type="GO" id="GO:0008233">
    <property type="term" value="F:peptidase activity"/>
    <property type="evidence" value="ECO:0007669"/>
    <property type="project" value="InterPro"/>
</dbReference>
<proteinExistence type="inferred from homology"/>
<comment type="similarity">
    <text evidence="1">Belongs to the peptidase S33 family.</text>
</comment>
<reference evidence="6" key="1">
    <citation type="submission" date="2021-02" db="EMBL/GenBank/DDBJ databases">
        <authorList>
            <person name="Dougan E. K."/>
            <person name="Rhodes N."/>
            <person name="Thang M."/>
            <person name="Chan C."/>
        </authorList>
    </citation>
    <scope>NUCLEOTIDE SEQUENCE</scope>
</reference>
<dbReference type="SUPFAM" id="SSF53474">
    <property type="entry name" value="alpha/beta-Hydrolases"/>
    <property type="match status" value="1"/>
</dbReference>
<dbReference type="InterPro" id="IPR050266">
    <property type="entry name" value="AB_hydrolase_sf"/>
</dbReference>
<dbReference type="InterPro" id="IPR000073">
    <property type="entry name" value="AB_hydrolase_1"/>
</dbReference>
<name>A0A812LWZ3_9DINO</name>